<reference evidence="1 2" key="1">
    <citation type="submission" date="2017-12" db="EMBL/GenBank/DDBJ databases">
        <title>High-resolution comparative analysis of great ape genomes.</title>
        <authorList>
            <person name="Pollen A."/>
            <person name="Hastie A."/>
            <person name="Hormozdiari F."/>
            <person name="Dougherty M."/>
            <person name="Liu R."/>
            <person name="Chaisson M."/>
            <person name="Hoppe E."/>
            <person name="Hill C."/>
            <person name="Pang A."/>
            <person name="Hillier L."/>
            <person name="Baker C."/>
            <person name="Armstrong J."/>
            <person name="Shendure J."/>
            <person name="Paten B."/>
            <person name="Wilson R."/>
            <person name="Chao H."/>
            <person name="Schneider V."/>
            <person name="Ventura M."/>
            <person name="Kronenberg Z."/>
            <person name="Murali S."/>
            <person name="Gordon D."/>
            <person name="Cantsilieris S."/>
            <person name="Munson K."/>
            <person name="Nelson B."/>
            <person name="Raja A."/>
            <person name="Underwood J."/>
            <person name="Diekhans M."/>
            <person name="Fiddes I."/>
            <person name="Haussler D."/>
            <person name="Eichler E."/>
        </authorList>
    </citation>
    <scope>NUCLEOTIDE SEQUENCE [LARGE SCALE GENOMIC DNA]</scope>
    <source>
        <strain evidence="1">Yerkes chimp pedigree #C0471</strain>
    </source>
</reference>
<dbReference type="EMBL" id="NBAG03000347">
    <property type="protein sequence ID" value="PNI36770.1"/>
    <property type="molecule type" value="Genomic_DNA"/>
</dbReference>
<sequence length="166" mass="18287">MSGCFPVSGLRCLSRVCRGLVREALTSPSPTASPAARLLRTLAETPPADTFLLGNWSWMCQRLWPWPANQPLPGGLRPRPLSLAPSSSSSCCSPPCSQDGRMAAQGAPRFLLTFDFDETIVDENSDDSIVRAAPGQRLPESLRATYREGFYNEYMQRVFKYLGEQG</sequence>
<dbReference type="Proteomes" id="UP000236370">
    <property type="component" value="Unassembled WGS sequence"/>
</dbReference>
<protein>
    <submittedName>
        <fullName evidence="1">PHOSPHO1 isoform 7</fullName>
    </submittedName>
</protein>
<dbReference type="GO" id="GO:0016791">
    <property type="term" value="F:phosphatase activity"/>
    <property type="evidence" value="ECO:0007669"/>
    <property type="project" value="InterPro"/>
</dbReference>
<evidence type="ECO:0000313" key="2">
    <source>
        <dbReference type="Proteomes" id="UP000236370"/>
    </source>
</evidence>
<dbReference type="AlphaFoldDB" id="A0A2J8KP24"/>
<name>A0A2J8KP24_PANTR</name>
<dbReference type="PANTHER" id="PTHR20889">
    <property type="entry name" value="PHOSPHATASE, ORPHAN 1, 2"/>
    <property type="match status" value="1"/>
</dbReference>
<dbReference type="PANTHER" id="PTHR20889:SF2">
    <property type="entry name" value="PHOSPHOETHANOLAMINE_PHOSPHOCHOLINE PHOSPHATASE"/>
    <property type="match status" value="1"/>
</dbReference>
<comment type="caution">
    <text evidence="1">The sequence shown here is derived from an EMBL/GenBank/DDBJ whole genome shotgun (WGS) entry which is preliminary data.</text>
</comment>
<evidence type="ECO:0000313" key="1">
    <source>
        <dbReference type="EMBL" id="PNI36770.1"/>
    </source>
</evidence>
<dbReference type="Pfam" id="PF06888">
    <property type="entry name" value="Put_Phosphatase"/>
    <property type="match status" value="1"/>
</dbReference>
<accession>A0A2J8KP24</accession>
<gene>
    <name evidence="1" type="ORF">CK820_G0036739</name>
</gene>
<organism evidence="1 2">
    <name type="scientific">Pan troglodytes</name>
    <name type="common">Chimpanzee</name>
    <dbReference type="NCBI Taxonomy" id="9598"/>
    <lineage>
        <taxon>Eukaryota</taxon>
        <taxon>Metazoa</taxon>
        <taxon>Chordata</taxon>
        <taxon>Craniata</taxon>
        <taxon>Vertebrata</taxon>
        <taxon>Euteleostomi</taxon>
        <taxon>Mammalia</taxon>
        <taxon>Eutheria</taxon>
        <taxon>Euarchontoglires</taxon>
        <taxon>Primates</taxon>
        <taxon>Haplorrhini</taxon>
        <taxon>Catarrhini</taxon>
        <taxon>Hominidae</taxon>
        <taxon>Pan</taxon>
    </lineage>
</organism>
<feature type="non-terminal residue" evidence="1">
    <location>
        <position position="166"/>
    </location>
</feature>
<dbReference type="InterPro" id="IPR016965">
    <property type="entry name" value="Pase_PHOSPHO-typ"/>
</dbReference>
<proteinExistence type="predicted"/>